<dbReference type="EMBL" id="JAAMPC010000004">
    <property type="protein sequence ID" value="KAG2315289.1"/>
    <property type="molecule type" value="Genomic_DNA"/>
</dbReference>
<sequence length="314" mass="35190">MSGGVSTRTRARKAVSDGNQPVGDGVRETTVVSLSLDSESEDMSAVSSQDVEFGQWNDFDYGRDQGKDKEMAEAEKDNSEKGEEEQEQEPEEEKENSEKGEEEEEQEPEKEKENSESAEKGQENVDESEEEDSLTSIREKARVQGEDFWRKLDSESDDEKEAEKREKTPTPLEKEAEKKSEETPTPLRGRTKAAAARRQSHTPPENWIKPPAVEAPEKKPEKTVKADKEVEEPEEAAKPNKGAVRTGIHHRPKVMAVNGGKKRGRPKKTAATLKPCTPLPEKRKGEPSRWVQSPFTEGKSDELEVPKKKPKTKA</sequence>
<name>A0A8X7VQ12_BRACI</name>
<feature type="compositionally biased region" description="Basic and acidic residues" evidence="1">
    <location>
        <begin position="137"/>
        <end position="154"/>
    </location>
</feature>
<gene>
    <name evidence="2" type="ORF">Bca52824_018411</name>
</gene>
<feature type="compositionally biased region" description="Basic and acidic residues" evidence="1">
    <location>
        <begin position="215"/>
        <end position="228"/>
    </location>
</feature>
<comment type="caution">
    <text evidence="2">The sequence shown here is derived from an EMBL/GenBank/DDBJ whole genome shotgun (WGS) entry which is preliminary data.</text>
</comment>
<dbReference type="Proteomes" id="UP000886595">
    <property type="component" value="Unassembled WGS sequence"/>
</dbReference>
<feature type="compositionally biased region" description="Basic and acidic residues" evidence="1">
    <location>
        <begin position="298"/>
        <end position="307"/>
    </location>
</feature>
<organism evidence="2 3">
    <name type="scientific">Brassica carinata</name>
    <name type="common">Ethiopian mustard</name>
    <name type="synonym">Abyssinian cabbage</name>
    <dbReference type="NCBI Taxonomy" id="52824"/>
    <lineage>
        <taxon>Eukaryota</taxon>
        <taxon>Viridiplantae</taxon>
        <taxon>Streptophyta</taxon>
        <taxon>Embryophyta</taxon>
        <taxon>Tracheophyta</taxon>
        <taxon>Spermatophyta</taxon>
        <taxon>Magnoliopsida</taxon>
        <taxon>eudicotyledons</taxon>
        <taxon>Gunneridae</taxon>
        <taxon>Pentapetalae</taxon>
        <taxon>rosids</taxon>
        <taxon>malvids</taxon>
        <taxon>Brassicales</taxon>
        <taxon>Brassicaceae</taxon>
        <taxon>Brassiceae</taxon>
        <taxon>Brassica</taxon>
    </lineage>
</organism>
<feature type="compositionally biased region" description="Acidic residues" evidence="1">
    <location>
        <begin position="124"/>
        <end position="133"/>
    </location>
</feature>
<accession>A0A8X7VQ12</accession>
<protein>
    <submittedName>
        <fullName evidence="2">Uncharacterized protein</fullName>
    </submittedName>
</protein>
<reference evidence="2 3" key="1">
    <citation type="submission" date="2020-02" db="EMBL/GenBank/DDBJ databases">
        <authorList>
            <person name="Ma Q."/>
            <person name="Huang Y."/>
            <person name="Song X."/>
            <person name="Pei D."/>
        </authorList>
    </citation>
    <scope>NUCLEOTIDE SEQUENCE [LARGE SCALE GENOMIC DNA]</scope>
    <source>
        <strain evidence="2">Sxm20200214</strain>
        <tissue evidence="2">Leaf</tissue>
    </source>
</reference>
<evidence type="ECO:0000313" key="2">
    <source>
        <dbReference type="EMBL" id="KAG2315289.1"/>
    </source>
</evidence>
<feature type="compositionally biased region" description="Basic and acidic residues" evidence="1">
    <location>
        <begin position="109"/>
        <end position="123"/>
    </location>
</feature>
<evidence type="ECO:0000313" key="3">
    <source>
        <dbReference type="Proteomes" id="UP000886595"/>
    </source>
</evidence>
<feature type="compositionally biased region" description="Basic and acidic residues" evidence="1">
    <location>
        <begin position="60"/>
        <end position="81"/>
    </location>
</feature>
<dbReference type="AlphaFoldDB" id="A0A8X7VQ12"/>
<feature type="compositionally biased region" description="Basic and acidic residues" evidence="1">
    <location>
        <begin position="161"/>
        <end position="182"/>
    </location>
</feature>
<feature type="region of interest" description="Disordered" evidence="1">
    <location>
        <begin position="1"/>
        <end position="314"/>
    </location>
</feature>
<proteinExistence type="predicted"/>
<feature type="compositionally biased region" description="Acidic residues" evidence="1">
    <location>
        <begin position="82"/>
        <end position="108"/>
    </location>
</feature>
<evidence type="ECO:0000256" key="1">
    <source>
        <dbReference type="SAM" id="MobiDB-lite"/>
    </source>
</evidence>
<keyword evidence="3" id="KW-1185">Reference proteome</keyword>